<accession>A0ACA7PCR1</accession>
<dbReference type="Proteomes" id="UP000018725">
    <property type="component" value="Chromosome"/>
</dbReference>
<proteinExistence type="predicted"/>
<dbReference type="EMBL" id="CP006852">
    <property type="protein sequence ID" value="AHC37743.1"/>
    <property type="molecule type" value="Genomic_DNA"/>
</dbReference>
<organism evidence="1 2">
    <name type="scientific">Pseudomonas gorinensis</name>
    <dbReference type="NCBI Taxonomy" id="3240790"/>
    <lineage>
        <taxon>Bacteria</taxon>
        <taxon>Pseudomonadati</taxon>
        <taxon>Pseudomonadota</taxon>
        <taxon>Gammaproteobacteria</taxon>
        <taxon>Pseudomonadales</taxon>
        <taxon>Pseudomonadaceae</taxon>
        <taxon>Pseudomonas</taxon>
    </lineage>
</organism>
<evidence type="ECO:0000313" key="1">
    <source>
        <dbReference type="EMBL" id="AHC37743.1"/>
    </source>
</evidence>
<sequence>MISVDPAIPIRSCSRCSSPPHPAMIRAPFLRVILTKVLGLIVDLNTRESHTCSHSETPWYLSMRLTTKGRYAVTAMLDLALHAQTGPVSLADISERQGISLSYLEQLFAKLRRSNLVSSVRGPGGGYQLSREMQGIQVAQVIDAVNESVDATKCQGLGDCHAGDTCLTHHLWCDLSLQIHEFLSGISLADLVTRREVQEVAQRQDQRRCNTKAPRLDKIEASAVE</sequence>
<protein>
    <submittedName>
        <fullName evidence="1">Iron-sulfur cluster assembly transcription factor IscR</fullName>
    </submittedName>
</protein>
<gene>
    <name evidence="1" type="ORF">U771_26320</name>
</gene>
<keyword evidence="2" id="KW-1185">Reference proteome</keyword>
<evidence type="ECO:0000313" key="2">
    <source>
        <dbReference type="Proteomes" id="UP000018725"/>
    </source>
</evidence>
<name>A0ACA7PCR1_9PSED</name>
<reference evidence="1 2" key="1">
    <citation type="journal article" date="2014" name="Genome Announc.">
        <title>Complete Genome Sequence of Pseudomonas sp. Strain TKP, Isolated from a gamma-Hexachlorocyclohexane-Degrading Mixed Culture.</title>
        <authorList>
            <person name="Ohtsubo Y."/>
            <person name="Kishida K."/>
            <person name="Sato T."/>
            <person name="Tabata M."/>
            <person name="Kawasumi T."/>
            <person name="Ogura Y."/>
            <person name="Hayashi T."/>
            <person name="Tsuda M."/>
            <person name="Nagata Y."/>
        </authorList>
    </citation>
    <scope>NUCLEOTIDE SEQUENCE [LARGE SCALE GENOMIC DNA]</scope>
    <source>
        <strain evidence="1 2">TKP</strain>
    </source>
</reference>